<comment type="caution">
    <text evidence="6">The sequence shown here is derived from an EMBL/GenBank/DDBJ whole genome shotgun (WGS) entry which is preliminary data.</text>
</comment>
<sequence>MADYKTKYLYDVNVGGKRVRDTNERTEYERSLEVSSAPDTFPCGHILCHNCIRKHVMKNRSRGVWSCPVCEREFSGINVCDQAGSVSFGEGEVEHVALLSNYDQLVSRFKAVDYYTLRRLKEEKIQSKSLGMTYSKCTCSLCGENHGTLAVVQEFNQLGVRHVRPSIADPYFYRLSSGHIVTSFYSTVNSSCVCVPCTYKEIHDHPEDFPAITNNNVKGDANNILGEVGRLVTNGHTPLKALKGKNFIEIDHSISVKQKAHQFAFEDTTDLIKRMVKQQEQSLVRIAKKQIEDTGSLYHIKESNSVEYEIGETVV</sequence>
<keyword evidence="3" id="KW-0862">Zinc</keyword>
<dbReference type="InterPro" id="IPR017907">
    <property type="entry name" value="Znf_RING_CS"/>
</dbReference>
<reference evidence="6" key="1">
    <citation type="submission" date="2019-08" db="EMBL/GenBank/DDBJ databases">
        <title>The improved chromosome-level genome for the pearl oyster Pinctada fucata martensii using PacBio sequencing and Hi-C.</title>
        <authorList>
            <person name="Zheng Z."/>
        </authorList>
    </citation>
    <scope>NUCLEOTIDE SEQUENCE</scope>
    <source>
        <strain evidence="6">ZZ-2019</strain>
        <tissue evidence="6">Adductor muscle</tissue>
    </source>
</reference>
<name>A0AA88YKT3_PINIB</name>
<dbReference type="InterPro" id="IPR018957">
    <property type="entry name" value="Znf_C3HC4_RING-type"/>
</dbReference>
<dbReference type="PROSITE" id="PS00518">
    <property type="entry name" value="ZF_RING_1"/>
    <property type="match status" value="1"/>
</dbReference>
<accession>A0AA88YKT3</accession>
<dbReference type="PROSITE" id="PS50089">
    <property type="entry name" value="ZF_RING_2"/>
    <property type="match status" value="1"/>
</dbReference>
<keyword evidence="2 4" id="KW-0863">Zinc-finger</keyword>
<dbReference type="Proteomes" id="UP001186944">
    <property type="component" value="Unassembled WGS sequence"/>
</dbReference>
<evidence type="ECO:0000256" key="4">
    <source>
        <dbReference type="PROSITE-ProRule" id="PRU00175"/>
    </source>
</evidence>
<dbReference type="Gene3D" id="3.30.40.10">
    <property type="entry name" value="Zinc/RING finger domain, C3HC4 (zinc finger)"/>
    <property type="match status" value="1"/>
</dbReference>
<evidence type="ECO:0000259" key="5">
    <source>
        <dbReference type="PROSITE" id="PS50089"/>
    </source>
</evidence>
<evidence type="ECO:0000313" key="6">
    <source>
        <dbReference type="EMBL" id="KAK3098794.1"/>
    </source>
</evidence>
<dbReference type="SUPFAM" id="SSF57850">
    <property type="entry name" value="RING/U-box"/>
    <property type="match status" value="1"/>
</dbReference>
<gene>
    <name evidence="6" type="ORF">FSP39_023173</name>
</gene>
<evidence type="ECO:0000256" key="3">
    <source>
        <dbReference type="ARBA" id="ARBA00022833"/>
    </source>
</evidence>
<evidence type="ECO:0000256" key="1">
    <source>
        <dbReference type="ARBA" id="ARBA00022723"/>
    </source>
</evidence>
<dbReference type="AlphaFoldDB" id="A0AA88YKT3"/>
<dbReference type="InterPro" id="IPR001841">
    <property type="entry name" value="Znf_RING"/>
</dbReference>
<dbReference type="InterPro" id="IPR013083">
    <property type="entry name" value="Znf_RING/FYVE/PHD"/>
</dbReference>
<dbReference type="GO" id="GO:0008270">
    <property type="term" value="F:zinc ion binding"/>
    <property type="evidence" value="ECO:0007669"/>
    <property type="project" value="UniProtKB-KW"/>
</dbReference>
<dbReference type="Pfam" id="PF00097">
    <property type="entry name" value="zf-C3HC4"/>
    <property type="match status" value="1"/>
</dbReference>
<organism evidence="6 7">
    <name type="scientific">Pinctada imbricata</name>
    <name type="common">Atlantic pearl-oyster</name>
    <name type="synonym">Pinctada martensii</name>
    <dbReference type="NCBI Taxonomy" id="66713"/>
    <lineage>
        <taxon>Eukaryota</taxon>
        <taxon>Metazoa</taxon>
        <taxon>Spiralia</taxon>
        <taxon>Lophotrochozoa</taxon>
        <taxon>Mollusca</taxon>
        <taxon>Bivalvia</taxon>
        <taxon>Autobranchia</taxon>
        <taxon>Pteriomorphia</taxon>
        <taxon>Pterioida</taxon>
        <taxon>Pterioidea</taxon>
        <taxon>Pteriidae</taxon>
        <taxon>Pinctada</taxon>
    </lineage>
</organism>
<protein>
    <recommendedName>
        <fullName evidence="5">RING-type domain-containing protein</fullName>
    </recommendedName>
</protein>
<evidence type="ECO:0000313" key="7">
    <source>
        <dbReference type="Proteomes" id="UP001186944"/>
    </source>
</evidence>
<proteinExistence type="predicted"/>
<keyword evidence="7" id="KW-1185">Reference proteome</keyword>
<evidence type="ECO:0000256" key="2">
    <source>
        <dbReference type="ARBA" id="ARBA00022771"/>
    </source>
</evidence>
<dbReference type="EMBL" id="VSWD01000007">
    <property type="protein sequence ID" value="KAK3098794.1"/>
    <property type="molecule type" value="Genomic_DNA"/>
</dbReference>
<keyword evidence="1" id="KW-0479">Metal-binding</keyword>
<feature type="domain" description="RING-type" evidence="5">
    <location>
        <begin position="42"/>
        <end position="71"/>
    </location>
</feature>